<proteinExistence type="predicted"/>
<dbReference type="Proteomes" id="UP000704467">
    <property type="component" value="Unassembled WGS sequence"/>
</dbReference>
<evidence type="ECO:0000256" key="1">
    <source>
        <dbReference type="SAM" id="Coils"/>
    </source>
</evidence>
<feature type="region of interest" description="Disordered" evidence="2">
    <location>
        <begin position="148"/>
        <end position="169"/>
    </location>
</feature>
<evidence type="ECO:0000313" key="3">
    <source>
        <dbReference type="EMBL" id="NKC02392.1"/>
    </source>
</evidence>
<evidence type="ECO:0000256" key="2">
    <source>
        <dbReference type="SAM" id="MobiDB-lite"/>
    </source>
</evidence>
<evidence type="ECO:0000313" key="4">
    <source>
        <dbReference type="Proteomes" id="UP000704467"/>
    </source>
</evidence>
<protein>
    <submittedName>
        <fullName evidence="3">Uncharacterized protein</fullName>
    </submittedName>
</protein>
<organism evidence="3 4">
    <name type="scientific">Brucella haematophila</name>
    <dbReference type="NCBI Taxonomy" id="419474"/>
    <lineage>
        <taxon>Bacteria</taxon>
        <taxon>Pseudomonadati</taxon>
        <taxon>Pseudomonadota</taxon>
        <taxon>Alphaproteobacteria</taxon>
        <taxon>Hyphomicrobiales</taxon>
        <taxon>Brucellaceae</taxon>
        <taxon>Brucella/Ochrobactrum group</taxon>
        <taxon>Brucella</taxon>
    </lineage>
</organism>
<name>A0ABX1DL91_9HYPH</name>
<gene>
    <name evidence="3" type="ORF">HED55_00310</name>
</gene>
<keyword evidence="1" id="KW-0175">Coiled coil</keyword>
<keyword evidence="4" id="KW-1185">Reference proteome</keyword>
<dbReference type="EMBL" id="JAAVLN010000001">
    <property type="protein sequence ID" value="NKC02392.1"/>
    <property type="molecule type" value="Genomic_DNA"/>
</dbReference>
<accession>A0ABX1DL91</accession>
<sequence length="169" mass="18783">MQSDLDAARGERARLLLEGTDADIQTAEQKIDAARIALDRGRAASEEITARIGKAEQNEAEDAFQAERAAVEKKADDAAKNLAKVYPEASKVIIQALELLMQAQAEVDNFNSRCIARERADDRIDDVENRAWGETDWRRYPQYGVIANTSLRPTPTTPGFGSGRQQHNR</sequence>
<comment type="caution">
    <text evidence="3">The sequence shown here is derived from an EMBL/GenBank/DDBJ whole genome shotgun (WGS) entry which is preliminary data.</text>
</comment>
<reference evidence="3 4" key="1">
    <citation type="submission" date="2020-03" db="EMBL/GenBank/DDBJ databases">
        <title>Whole genome sequencing of clinical and environmental type strains of Ochrobactrum.</title>
        <authorList>
            <person name="Dharne M."/>
        </authorList>
    </citation>
    <scope>NUCLEOTIDE SEQUENCE [LARGE SCALE GENOMIC DNA]</scope>
    <source>
        <strain evidence="3 4">CIP 109452</strain>
    </source>
</reference>
<feature type="coiled-coil region" evidence="1">
    <location>
        <begin position="17"/>
        <end position="44"/>
    </location>
</feature>